<feature type="transmembrane region" description="Helical" evidence="2">
    <location>
        <begin position="99"/>
        <end position="120"/>
    </location>
</feature>
<proteinExistence type="predicted"/>
<evidence type="ECO:0000256" key="1">
    <source>
        <dbReference type="SAM" id="Coils"/>
    </source>
</evidence>
<dbReference type="EMBL" id="BK015034">
    <property type="protein sequence ID" value="DAD88084.1"/>
    <property type="molecule type" value="Genomic_DNA"/>
</dbReference>
<feature type="coiled-coil region" evidence="1">
    <location>
        <begin position="61"/>
        <end position="92"/>
    </location>
</feature>
<reference evidence="3" key="1">
    <citation type="journal article" date="2021" name="Proc. Natl. Acad. Sci. U.S.A.">
        <title>A Catalog of Tens of Thousands of Viruses from Human Metagenomes Reveals Hidden Associations with Chronic Diseases.</title>
        <authorList>
            <person name="Tisza M.J."/>
            <person name="Buck C.B."/>
        </authorList>
    </citation>
    <scope>NUCLEOTIDE SEQUENCE</scope>
    <source>
        <strain evidence="3">CtdYc1</strain>
    </source>
</reference>
<accession>A0A8S5N0W2</accession>
<sequence>MMNFFLLMLTWLICYLVTREKKTTSWNNYKPTSKEDILRSLIDRDKYEEETQRLIGNEVIADSLREKWMKNEEELEALKKAKQEEFERSLKNPTFEQKVLFYSCTVILWIGIIAFVFFFYHKVLPLL</sequence>
<keyword evidence="2" id="KW-0472">Membrane</keyword>
<name>A0A8S5N0W2_9CAUD</name>
<keyword evidence="1" id="KW-0175">Coiled coil</keyword>
<protein>
    <submittedName>
        <fullName evidence="3">Melanocortin-2 receptor accessory protein family</fullName>
    </submittedName>
</protein>
<evidence type="ECO:0000313" key="3">
    <source>
        <dbReference type="EMBL" id="DAD88084.1"/>
    </source>
</evidence>
<keyword evidence="3" id="KW-0675">Receptor</keyword>
<keyword evidence="2" id="KW-1133">Transmembrane helix</keyword>
<evidence type="ECO:0000256" key="2">
    <source>
        <dbReference type="SAM" id="Phobius"/>
    </source>
</evidence>
<organism evidence="3">
    <name type="scientific">Siphoviridae sp. ctdYc1</name>
    <dbReference type="NCBI Taxonomy" id="2826399"/>
    <lineage>
        <taxon>Viruses</taxon>
        <taxon>Duplodnaviria</taxon>
        <taxon>Heunggongvirae</taxon>
        <taxon>Uroviricota</taxon>
        <taxon>Caudoviricetes</taxon>
    </lineage>
</organism>
<keyword evidence="2" id="KW-0812">Transmembrane</keyword>